<protein>
    <recommendedName>
        <fullName evidence="2">Protein kinase domain-containing protein</fullName>
    </recommendedName>
</protein>
<feature type="compositionally biased region" description="Polar residues" evidence="1">
    <location>
        <begin position="719"/>
        <end position="729"/>
    </location>
</feature>
<evidence type="ECO:0000313" key="3">
    <source>
        <dbReference type="EMBL" id="RYN77094.1"/>
    </source>
</evidence>
<name>A0A4Q4NK38_ALTAL</name>
<dbReference type="Pfam" id="PF06985">
    <property type="entry name" value="HET"/>
    <property type="match status" value="1"/>
</dbReference>
<dbReference type="VEuPathDB" id="FungiDB:CC77DRAFT_568165"/>
<reference evidence="4" key="1">
    <citation type="journal article" date="2019" name="bioRxiv">
        <title>Genomics, evolutionary history and diagnostics of the Alternaria alternata species group including apple and Asian pear pathotypes.</title>
        <authorList>
            <person name="Armitage A.D."/>
            <person name="Cockerton H.M."/>
            <person name="Sreenivasaprasad S."/>
            <person name="Woodhall J.W."/>
            <person name="Lane C.R."/>
            <person name="Harrison R.J."/>
            <person name="Clarkson J.P."/>
        </authorList>
    </citation>
    <scope>NUCLEOTIDE SEQUENCE [LARGE SCALE GENOMIC DNA]</scope>
    <source>
        <strain evidence="4">FERA 1177</strain>
    </source>
</reference>
<dbReference type="InterPro" id="IPR000719">
    <property type="entry name" value="Prot_kinase_dom"/>
</dbReference>
<dbReference type="PROSITE" id="PS50011">
    <property type="entry name" value="PROTEIN_KINASE_DOM"/>
    <property type="match status" value="1"/>
</dbReference>
<evidence type="ECO:0000259" key="2">
    <source>
        <dbReference type="PROSITE" id="PS50011"/>
    </source>
</evidence>
<dbReference type="GO" id="GO:0004672">
    <property type="term" value="F:protein kinase activity"/>
    <property type="evidence" value="ECO:0007669"/>
    <property type="project" value="InterPro"/>
</dbReference>
<proteinExistence type="predicted"/>
<dbReference type="SUPFAM" id="SSF56112">
    <property type="entry name" value="Protein kinase-like (PK-like)"/>
    <property type="match status" value="1"/>
</dbReference>
<dbReference type="Gene3D" id="1.10.510.10">
    <property type="entry name" value="Transferase(Phosphotransferase) domain 1"/>
    <property type="match status" value="2"/>
</dbReference>
<dbReference type="InterPro" id="IPR011009">
    <property type="entry name" value="Kinase-like_dom_sf"/>
</dbReference>
<gene>
    <name evidence="3" type="ORF">AA0117_g5321</name>
</gene>
<dbReference type="EMBL" id="PDXD01000010">
    <property type="protein sequence ID" value="RYN77094.1"/>
    <property type="molecule type" value="Genomic_DNA"/>
</dbReference>
<comment type="caution">
    <text evidence="3">The sequence shown here is derived from an EMBL/GenBank/DDBJ whole genome shotgun (WGS) entry which is preliminary data.</text>
</comment>
<accession>A0A4Q4NK38</accession>
<feature type="compositionally biased region" description="Polar residues" evidence="1">
    <location>
        <begin position="468"/>
        <end position="477"/>
    </location>
</feature>
<dbReference type="GO" id="GO:0005524">
    <property type="term" value="F:ATP binding"/>
    <property type="evidence" value="ECO:0007669"/>
    <property type="project" value="InterPro"/>
</dbReference>
<feature type="compositionally biased region" description="Polar residues" evidence="1">
    <location>
        <begin position="414"/>
        <end position="431"/>
    </location>
</feature>
<dbReference type="Pfam" id="PF00069">
    <property type="entry name" value="Pkinase"/>
    <property type="match status" value="1"/>
</dbReference>
<sequence>MDPHTELPVRSHPDSRLPISETATNGLEPDLDSLGYAPASSGTPRHRSDSAQSPVGAISDMKPQTDEHTIAVPLIASSSDETTSGAQQGMEQDTRDAMFRNLGPEYLRTEIYNRLEENPIGLQPEGHYVPDEALHDLLRIDAIRAALNDGQENVDLENYIRNVAPKTFATLQLVFDQPETRKHAMQQLKLKAFTDENLNADNLSMCGSCPCTKENCAHYFPHSDPWNLVSLKRFQEQRCQFLIPELGHEIFRYTFDSKRLLPFKATGELEACGTGYFSDVKFVDMLVAKQTILSYPEEEFIRVAHKTLKPMSKLKAYNVHQEWHRETEAHKQLNGRSEHLVQGIAAYRQKAASQGNDTYHIVQEWGDRGDYQSFLENSKGPLLDNDLRRSRKRLKEVLEQLLGLADAVECMHTESPTSSQSSAHNSNRASPDTLTAAHIAAPAIPLFKLPGPQDDQHSRSVPSPVLPDSSTPANNPVINEPESEPAPKSLARRNSVDHKNWRHGDIKPENILRFTGKNKRSWLGTLKLADLGRAQQHDKKTEFRKSKEKEDFRTIFYEPPDLSEDLSKQAHGKISRLFDIWSMGCVIFETVICLVYGYEAVDAFQNIERRPGLTPYWEKIGDFNYVVTAGVTQWMDHILKHSARQRPSAIRDLIDLVKERLLQIKLPFDSDVYEPGKRTNAKDMKRVLASILARASEDPVYLFDGIENFPPPPFIGEDSPSSLQTSSRLDPSATYKGSSKGFIQGHSNTPRFLSPSTAQVLPPSKRVGISTRLSQDRDYTDPMIETWQYPDDHQFAQDMLQKHPIPDEYEDELCEYCAEVDMMASELTFETSRLQESFDDCPLCTLVYKVIDGTELQELESFTLTRDDDHFVFRGATKTTKLLRVCCATYDHRLDHTKVSIGARRLFEPSRKPTSGTLFWKLPKAWLHQCDTSHGGSCKLANQNSRLPKRLIDVRKPKLVESAELDGRQDQVRYLALSHKWGREDFAVTTAKNVEARKKRIPTGDPRELPKSFADAIAVTKALGCHYLWIDSLCINQRCEGDDGDFDEQADDMQTIYSNAYCVIAASSANGATEGFLDRSSELNELNAVKVGSVFVSAITNDFTRDVLESPLHRRGWVLQEHALARRTIFFTANQMYWECGDGVRCETLRKLKHDGISLLGDAHFPSKVIEVDGTRGKQIRLWTSLFKDYALLELSRPPDRSVAIEGLMARLASAFKTDSLFGLFGTFWGRCLLWRRPQDGVPMEPVPQGNFAIKLAPTWSWMAVLGGIDFLSPPGGKVDWNISEVVLPPALRRRMTQDQRKTLPKRPADSLTEGDAIIATAFSFAANSRLHGEQGLYFDKVTAPAEGQVKAVIICSSQEKDQNMKVHHVLLIVKAAPSTAPPTYKRIGVGILPEACIDRSSSVRIAIG</sequence>
<dbReference type="InterPro" id="IPR010730">
    <property type="entry name" value="HET"/>
</dbReference>
<evidence type="ECO:0000313" key="4">
    <source>
        <dbReference type="Proteomes" id="UP000291422"/>
    </source>
</evidence>
<feature type="domain" description="Protein kinase" evidence="2">
    <location>
        <begin position="266"/>
        <end position="662"/>
    </location>
</feature>
<feature type="region of interest" description="Disordered" evidence="1">
    <location>
        <begin position="1"/>
        <end position="64"/>
    </location>
</feature>
<dbReference type="VEuPathDB" id="FungiDB:CC77DRAFT_1094990"/>
<evidence type="ECO:0000256" key="1">
    <source>
        <dbReference type="SAM" id="MobiDB-lite"/>
    </source>
</evidence>
<feature type="compositionally biased region" description="Basic and acidic residues" evidence="1">
    <location>
        <begin position="1"/>
        <end position="15"/>
    </location>
</feature>
<dbReference type="PANTHER" id="PTHR33112">
    <property type="entry name" value="DOMAIN PROTEIN, PUTATIVE-RELATED"/>
    <property type="match status" value="1"/>
</dbReference>
<dbReference type="PANTHER" id="PTHR33112:SF10">
    <property type="entry name" value="TOL"/>
    <property type="match status" value="1"/>
</dbReference>
<feature type="region of interest" description="Disordered" evidence="1">
    <location>
        <begin position="412"/>
        <end position="431"/>
    </location>
</feature>
<dbReference type="Proteomes" id="UP000291422">
    <property type="component" value="Unassembled WGS sequence"/>
</dbReference>
<organism evidence="3 4">
    <name type="scientific">Alternaria alternata</name>
    <name type="common">Alternaria rot fungus</name>
    <name type="synonym">Torula alternata</name>
    <dbReference type="NCBI Taxonomy" id="5599"/>
    <lineage>
        <taxon>Eukaryota</taxon>
        <taxon>Fungi</taxon>
        <taxon>Dikarya</taxon>
        <taxon>Ascomycota</taxon>
        <taxon>Pezizomycotina</taxon>
        <taxon>Dothideomycetes</taxon>
        <taxon>Pleosporomycetidae</taxon>
        <taxon>Pleosporales</taxon>
        <taxon>Pleosporineae</taxon>
        <taxon>Pleosporaceae</taxon>
        <taxon>Alternaria</taxon>
        <taxon>Alternaria sect. Alternaria</taxon>
        <taxon>Alternaria alternata complex</taxon>
    </lineage>
</organism>
<feature type="region of interest" description="Disordered" evidence="1">
    <location>
        <begin position="446"/>
        <end position="502"/>
    </location>
</feature>
<feature type="region of interest" description="Disordered" evidence="1">
    <location>
        <begin position="713"/>
        <end position="741"/>
    </location>
</feature>